<dbReference type="NCBIfam" id="NF010485">
    <property type="entry name" value="PRK13909.1-2"/>
    <property type="match status" value="1"/>
</dbReference>
<dbReference type="GO" id="GO:0005829">
    <property type="term" value="C:cytosol"/>
    <property type="evidence" value="ECO:0007669"/>
    <property type="project" value="TreeGrafter"/>
</dbReference>
<dbReference type="Proteomes" id="UP000257045">
    <property type="component" value="Unassembled WGS sequence"/>
</dbReference>
<dbReference type="RefSeq" id="WP_115569219.1">
    <property type="nucleotide sequence ID" value="NZ_NXLV01000003.1"/>
</dbReference>
<dbReference type="SUPFAM" id="SSF52540">
    <property type="entry name" value="P-loop containing nucleoside triphosphate hydrolases"/>
    <property type="match status" value="1"/>
</dbReference>
<reference evidence="11 12" key="1">
    <citation type="submission" date="2018-04" db="EMBL/GenBank/DDBJ databases">
        <title>Novel Campyloabacter and Helicobacter Species and Strains.</title>
        <authorList>
            <person name="Mannion A.J."/>
            <person name="Shen Z."/>
            <person name="Fox J.G."/>
        </authorList>
    </citation>
    <scope>NUCLEOTIDE SEQUENCE [LARGE SCALE GENOMIC DNA]</scope>
    <source>
        <strain evidence="11 12">MIT 04-9366</strain>
    </source>
</reference>
<dbReference type="PANTHER" id="PTHR11070">
    <property type="entry name" value="UVRD / RECB / PCRA DNA HELICASE FAMILY MEMBER"/>
    <property type="match status" value="1"/>
</dbReference>
<evidence type="ECO:0000256" key="9">
    <source>
        <dbReference type="PROSITE-ProRule" id="PRU00560"/>
    </source>
</evidence>
<evidence type="ECO:0000259" key="10">
    <source>
        <dbReference type="PROSITE" id="PS51198"/>
    </source>
</evidence>
<dbReference type="Pfam" id="PF00580">
    <property type="entry name" value="UvrD-helicase"/>
    <property type="match status" value="1"/>
</dbReference>
<evidence type="ECO:0000313" key="11">
    <source>
        <dbReference type="EMBL" id="RDU71508.1"/>
    </source>
</evidence>
<keyword evidence="2 9" id="KW-0378">Hydrolase</keyword>
<dbReference type="EC" id="5.6.2.4" evidence="7"/>
<organism evidence="11 12">
    <name type="scientific">Helicobacter brantae</name>
    <dbReference type="NCBI Taxonomy" id="375927"/>
    <lineage>
        <taxon>Bacteria</taxon>
        <taxon>Pseudomonadati</taxon>
        <taxon>Campylobacterota</taxon>
        <taxon>Epsilonproteobacteria</taxon>
        <taxon>Campylobacterales</taxon>
        <taxon>Helicobacteraceae</taxon>
        <taxon>Helicobacter</taxon>
    </lineage>
</organism>
<dbReference type="GO" id="GO:0016887">
    <property type="term" value="F:ATP hydrolysis activity"/>
    <property type="evidence" value="ECO:0007669"/>
    <property type="project" value="RHEA"/>
</dbReference>
<dbReference type="EMBL" id="NXLV01000003">
    <property type="protein sequence ID" value="RDU71508.1"/>
    <property type="molecule type" value="Genomic_DNA"/>
</dbReference>
<keyword evidence="12" id="KW-1185">Reference proteome</keyword>
<keyword evidence="5" id="KW-0413">Isomerase</keyword>
<evidence type="ECO:0000256" key="1">
    <source>
        <dbReference type="ARBA" id="ARBA00022741"/>
    </source>
</evidence>
<evidence type="ECO:0000256" key="6">
    <source>
        <dbReference type="ARBA" id="ARBA00034617"/>
    </source>
</evidence>
<sequence>MQTKQFITMQASAGSGKTYALACRYVYLLLEGAKVGEILSLTFTNKAANEMRARIAYFLQILGSEDLQSSKELSDREGVLKTLEQEYSLQREKIIALSPSLLQNFYASTPKIMTIDAFLNSIVKRFCWYMGVPHSFELKDMNQEEIYSHFFSSLSQKQKDLFLQICFTQGKNISSVLEMIEKVEMNYPKSFKERVYGDLEEVKEKAVEVGREIAKMILEHPKSSASAKKYAQFGDFEELLSRGWIKDGSEYHYFKALKLSTPLFDKLKGILKKYYAIKESLFLDFLQTFCSLYQKSKDWYIKHHQSLSFDDITKKCYALLCGERVGRDFFYFRLDDKISHILLDEFQDTSVMQYKLLYPLIDEICSGEGRVGERSFFVVGDQKQSIYKFRGGEGRLMEDVREHFSLQRQNLDTNYRSAKEIVEFVNEIFQSQYSHYIPQKSKKEGGYVYIFESIEAKEEGKEKALSQIKDTITSLLSLGARLEDIAILAFCNQDVLEVGDFLKNYYENIITEESISLDKKRDAQIILNALQYSKNRFEGVEDELLRARLAKLLGRGIDEVVESVAWRSEGIASLVYEVILFYGLDSLEAQRVLEIACGCKDLQELFEGVRESKGGEEESEGLRVLTIHKSKGLEFKHLIVLDRLGGKNYAQEKILCHYDKELNGVLFISESGRESVDEVFAYVKSEEDKKSEIEKKNVLYVALTRACESLWIMPIVPQRGGSEFALLNLVDKEGEILVQRERGKLEITRNDSNPIQKRSKILVEQKDFGRQEGYIQSLSLPYKPNHIPSIKKGEAFHKALEMYLGYHIKREEIKDFLDNHYGLYLSEVEKRDILESLEKIYTLLVKEFHFSELKTEISFMLENKLYRIDCLLLDKDERGEVQKAVVLDYKSGGENHSYQEQMSNYIGFVKSQFDNAKVEGYLVYKDRFELVKIDI</sequence>
<evidence type="ECO:0000313" key="12">
    <source>
        <dbReference type="Proteomes" id="UP000257045"/>
    </source>
</evidence>
<evidence type="ECO:0000256" key="8">
    <source>
        <dbReference type="ARBA" id="ARBA00048988"/>
    </source>
</evidence>
<evidence type="ECO:0000256" key="7">
    <source>
        <dbReference type="ARBA" id="ARBA00034808"/>
    </source>
</evidence>
<evidence type="ECO:0000256" key="4">
    <source>
        <dbReference type="ARBA" id="ARBA00022840"/>
    </source>
</evidence>
<keyword evidence="3 9" id="KW-0347">Helicase</keyword>
<comment type="catalytic activity">
    <reaction evidence="6">
        <text>Couples ATP hydrolysis with the unwinding of duplex DNA by translocating in the 3'-5' direction.</text>
        <dbReference type="EC" id="5.6.2.4"/>
    </reaction>
</comment>
<gene>
    <name evidence="11" type="ORF">CQA58_02895</name>
</gene>
<dbReference type="GO" id="GO:0043138">
    <property type="term" value="F:3'-5' DNA helicase activity"/>
    <property type="evidence" value="ECO:0007669"/>
    <property type="project" value="UniProtKB-EC"/>
</dbReference>
<dbReference type="OrthoDB" id="9810135at2"/>
<dbReference type="InterPro" id="IPR014017">
    <property type="entry name" value="DNA_helicase_UvrD-like_C"/>
</dbReference>
<name>A0A3D8J1Z1_9HELI</name>
<dbReference type="InterPro" id="IPR027417">
    <property type="entry name" value="P-loop_NTPase"/>
</dbReference>
<dbReference type="InterPro" id="IPR014016">
    <property type="entry name" value="UvrD-like_ATP-bd"/>
</dbReference>
<feature type="binding site" evidence="9">
    <location>
        <begin position="11"/>
        <end position="18"/>
    </location>
    <ligand>
        <name>ATP</name>
        <dbReference type="ChEBI" id="CHEBI:30616"/>
    </ligand>
</feature>
<evidence type="ECO:0000256" key="2">
    <source>
        <dbReference type="ARBA" id="ARBA00022801"/>
    </source>
</evidence>
<dbReference type="GO" id="GO:0000725">
    <property type="term" value="P:recombinational repair"/>
    <property type="evidence" value="ECO:0007669"/>
    <property type="project" value="TreeGrafter"/>
</dbReference>
<keyword evidence="1 9" id="KW-0547">Nucleotide-binding</keyword>
<keyword evidence="4 9" id="KW-0067">ATP-binding</keyword>
<dbReference type="PROSITE" id="PS51198">
    <property type="entry name" value="UVRD_HELICASE_ATP_BIND"/>
    <property type="match status" value="1"/>
</dbReference>
<accession>A0A3D8J1Z1</accession>
<feature type="domain" description="UvrD-like helicase ATP-binding" evidence="10">
    <location>
        <begin position="1"/>
        <end position="418"/>
    </location>
</feature>
<comment type="caution">
    <text evidence="11">The sequence shown here is derived from an EMBL/GenBank/DDBJ whole genome shotgun (WGS) entry which is preliminary data.</text>
</comment>
<evidence type="ECO:0000256" key="5">
    <source>
        <dbReference type="ARBA" id="ARBA00023235"/>
    </source>
</evidence>
<comment type="catalytic activity">
    <reaction evidence="8">
        <text>ATP + H2O = ADP + phosphate + H(+)</text>
        <dbReference type="Rhea" id="RHEA:13065"/>
        <dbReference type="ChEBI" id="CHEBI:15377"/>
        <dbReference type="ChEBI" id="CHEBI:15378"/>
        <dbReference type="ChEBI" id="CHEBI:30616"/>
        <dbReference type="ChEBI" id="CHEBI:43474"/>
        <dbReference type="ChEBI" id="CHEBI:456216"/>
        <dbReference type="EC" id="5.6.2.4"/>
    </reaction>
</comment>
<evidence type="ECO:0000256" key="3">
    <source>
        <dbReference type="ARBA" id="ARBA00022806"/>
    </source>
</evidence>
<protein>
    <recommendedName>
        <fullName evidence="7">DNA 3'-5' helicase</fullName>
        <ecNumber evidence="7">5.6.2.4</ecNumber>
    </recommendedName>
</protein>
<dbReference type="AlphaFoldDB" id="A0A3D8J1Z1"/>
<dbReference type="PANTHER" id="PTHR11070:SF67">
    <property type="entry name" value="DNA 3'-5' HELICASE"/>
    <property type="match status" value="1"/>
</dbReference>
<proteinExistence type="predicted"/>
<dbReference type="GO" id="GO:0003677">
    <property type="term" value="F:DNA binding"/>
    <property type="evidence" value="ECO:0007669"/>
    <property type="project" value="InterPro"/>
</dbReference>
<dbReference type="Pfam" id="PF13361">
    <property type="entry name" value="UvrD_C"/>
    <property type="match status" value="2"/>
</dbReference>
<dbReference type="Gene3D" id="3.40.50.300">
    <property type="entry name" value="P-loop containing nucleotide triphosphate hydrolases"/>
    <property type="match status" value="4"/>
</dbReference>
<dbReference type="InterPro" id="IPR000212">
    <property type="entry name" value="DNA_helicase_UvrD/REP"/>
</dbReference>
<dbReference type="GO" id="GO:0005524">
    <property type="term" value="F:ATP binding"/>
    <property type="evidence" value="ECO:0007669"/>
    <property type="project" value="UniProtKB-UniRule"/>
</dbReference>